<comment type="caution">
    <text evidence="2">The sequence shown here is derived from an EMBL/GenBank/DDBJ whole genome shotgun (WGS) entry which is preliminary data.</text>
</comment>
<dbReference type="RefSeq" id="XP_007763963.1">
    <property type="nucleotide sequence ID" value="XM_007765773.1"/>
</dbReference>
<dbReference type="KEGG" id="cput:CONPUDRAFT_30432"/>
<feature type="compositionally biased region" description="Basic and acidic residues" evidence="1">
    <location>
        <begin position="20"/>
        <end position="30"/>
    </location>
</feature>
<dbReference type="InterPro" id="IPR004242">
    <property type="entry name" value="Transposase_21"/>
</dbReference>
<feature type="non-terminal residue" evidence="2">
    <location>
        <position position="1"/>
    </location>
</feature>
<feature type="region of interest" description="Disordered" evidence="1">
    <location>
        <begin position="20"/>
        <end position="43"/>
    </location>
</feature>
<evidence type="ECO:0000313" key="2">
    <source>
        <dbReference type="EMBL" id="EIW85749.1"/>
    </source>
</evidence>
<dbReference type="Proteomes" id="UP000053558">
    <property type="component" value="Unassembled WGS sequence"/>
</dbReference>
<dbReference type="GeneID" id="19206675"/>
<dbReference type="AlphaFoldDB" id="A0A5M3N2Y3"/>
<accession>A0A5M3N2Y3</accession>
<reference evidence="3" key="1">
    <citation type="journal article" date="2012" name="Science">
        <title>The Paleozoic origin of enzymatic lignin decomposition reconstructed from 31 fungal genomes.</title>
        <authorList>
            <person name="Floudas D."/>
            <person name="Binder M."/>
            <person name="Riley R."/>
            <person name="Barry K."/>
            <person name="Blanchette R.A."/>
            <person name="Henrissat B."/>
            <person name="Martinez A.T."/>
            <person name="Otillar R."/>
            <person name="Spatafora J.W."/>
            <person name="Yadav J.S."/>
            <person name="Aerts A."/>
            <person name="Benoit I."/>
            <person name="Boyd A."/>
            <person name="Carlson A."/>
            <person name="Copeland A."/>
            <person name="Coutinho P.M."/>
            <person name="de Vries R.P."/>
            <person name="Ferreira P."/>
            <person name="Findley K."/>
            <person name="Foster B."/>
            <person name="Gaskell J."/>
            <person name="Glotzer D."/>
            <person name="Gorecki P."/>
            <person name="Heitman J."/>
            <person name="Hesse C."/>
            <person name="Hori C."/>
            <person name="Igarashi K."/>
            <person name="Jurgens J.A."/>
            <person name="Kallen N."/>
            <person name="Kersten P."/>
            <person name="Kohler A."/>
            <person name="Kuees U."/>
            <person name="Kumar T.K.A."/>
            <person name="Kuo A."/>
            <person name="LaButti K."/>
            <person name="Larrondo L.F."/>
            <person name="Lindquist E."/>
            <person name="Ling A."/>
            <person name="Lombard V."/>
            <person name="Lucas S."/>
            <person name="Lundell T."/>
            <person name="Martin R."/>
            <person name="McLaughlin D.J."/>
            <person name="Morgenstern I."/>
            <person name="Morin E."/>
            <person name="Murat C."/>
            <person name="Nagy L.G."/>
            <person name="Nolan M."/>
            <person name="Ohm R.A."/>
            <person name="Patyshakuliyeva A."/>
            <person name="Rokas A."/>
            <person name="Ruiz-Duenas F.J."/>
            <person name="Sabat G."/>
            <person name="Salamov A."/>
            <person name="Samejima M."/>
            <person name="Schmutz J."/>
            <person name="Slot J.C."/>
            <person name="St John F."/>
            <person name="Stenlid J."/>
            <person name="Sun H."/>
            <person name="Sun S."/>
            <person name="Syed K."/>
            <person name="Tsang A."/>
            <person name="Wiebenga A."/>
            <person name="Young D."/>
            <person name="Pisabarro A."/>
            <person name="Eastwood D.C."/>
            <person name="Martin F."/>
            <person name="Cullen D."/>
            <person name="Grigoriev I.V."/>
            <person name="Hibbett D.S."/>
        </authorList>
    </citation>
    <scope>NUCLEOTIDE SEQUENCE [LARGE SCALE GENOMIC DNA]</scope>
    <source>
        <strain evidence="3">RWD-64-598 SS2</strain>
    </source>
</reference>
<protein>
    <submittedName>
        <fullName evidence="2">Uncharacterized protein</fullName>
    </submittedName>
</protein>
<name>A0A5M3N2Y3_CONPW</name>
<sequence>DDVSITKEYIRLLKDAHIDSPHHRLSPEGRKRLRNPPRSIEDLDEDLGHKTSIQIALGNPTDEQYRHYCKIAEGLKPGLRCYSKQQAEKDLYKLTGVEGIKEDMCPNTCMGYTGHLSNLDKCLYCQEDRYEHGRGGKKVPRQTYMSYSLGHQIQAQWLQADSAARTRYRAQQTAWLNDQLKDGNTAPFEIYDDITKSLEYLRGLEENKFSVDDTILMLSIDGAQLYAQKQSDCWIFIWVIYDHSPKSRYKKCYVLPGGVIPGPNKPKNLDSFLFPALYHLAALQNDGLVIYDGERQCIRDDHPFLFIVTADGPGMALMTGLVGHHGRISCRLYCGMPGRYQRGNPHYYPVIQIPDPPYNVESCMHPSMTAETLPKAGDGDYYQNLARLMACTMQTEYKHVRLATGIVKPAIFCGIPKALPIPTLFGAD</sequence>
<dbReference type="OrthoDB" id="2669721at2759"/>
<gene>
    <name evidence="2" type="ORF">CONPUDRAFT_30432</name>
</gene>
<organism evidence="2 3">
    <name type="scientific">Coniophora puteana (strain RWD-64-598)</name>
    <name type="common">Brown rot fungus</name>
    <dbReference type="NCBI Taxonomy" id="741705"/>
    <lineage>
        <taxon>Eukaryota</taxon>
        <taxon>Fungi</taxon>
        <taxon>Dikarya</taxon>
        <taxon>Basidiomycota</taxon>
        <taxon>Agaricomycotina</taxon>
        <taxon>Agaricomycetes</taxon>
        <taxon>Agaricomycetidae</taxon>
        <taxon>Boletales</taxon>
        <taxon>Coniophorineae</taxon>
        <taxon>Coniophoraceae</taxon>
        <taxon>Coniophora</taxon>
    </lineage>
</organism>
<evidence type="ECO:0000313" key="3">
    <source>
        <dbReference type="Proteomes" id="UP000053558"/>
    </source>
</evidence>
<dbReference type="Pfam" id="PF02992">
    <property type="entry name" value="Transposase_21"/>
    <property type="match status" value="1"/>
</dbReference>
<proteinExistence type="predicted"/>
<keyword evidence="3" id="KW-1185">Reference proteome</keyword>
<dbReference type="OMA" id="DIWISIF"/>
<feature type="non-terminal residue" evidence="2">
    <location>
        <position position="428"/>
    </location>
</feature>
<dbReference type="EMBL" id="JH711574">
    <property type="protein sequence ID" value="EIW85749.1"/>
    <property type="molecule type" value="Genomic_DNA"/>
</dbReference>
<evidence type="ECO:0000256" key="1">
    <source>
        <dbReference type="SAM" id="MobiDB-lite"/>
    </source>
</evidence>